<dbReference type="RefSeq" id="WP_238330220.1">
    <property type="nucleotide sequence ID" value="NZ_JBHMAX010000012.1"/>
</dbReference>
<feature type="transmembrane region" description="Helical" evidence="1">
    <location>
        <begin position="6"/>
        <end position="28"/>
    </location>
</feature>
<name>A0ABV5V1B8_9MICO</name>
<gene>
    <name evidence="2" type="ORF">ACFFN0_05950</name>
</gene>
<evidence type="ECO:0000313" key="3">
    <source>
        <dbReference type="Proteomes" id="UP001589613"/>
    </source>
</evidence>
<accession>A0ABV5V1B8</accession>
<dbReference type="NCBIfam" id="NF038354">
    <property type="entry name" value="trnsprt_adja_43"/>
    <property type="match status" value="1"/>
</dbReference>
<reference evidence="2 3" key="1">
    <citation type="submission" date="2024-09" db="EMBL/GenBank/DDBJ databases">
        <authorList>
            <person name="Sun Q."/>
            <person name="Mori K."/>
        </authorList>
    </citation>
    <scope>NUCLEOTIDE SEQUENCE [LARGE SCALE GENOMIC DNA]</scope>
    <source>
        <strain evidence="2 3">JCM 12763</strain>
    </source>
</reference>
<sequence length="42" mass="4664">MTALLTTYVLIWPVVVLAVLLVVVGAFARDVRRARKAGRRVI</sequence>
<keyword evidence="1" id="KW-0472">Membrane</keyword>
<keyword evidence="1" id="KW-0812">Transmembrane</keyword>
<keyword evidence="1" id="KW-1133">Transmembrane helix</keyword>
<protein>
    <submittedName>
        <fullName evidence="2">Transporter small subunit</fullName>
    </submittedName>
</protein>
<dbReference type="InterPro" id="IPR049820">
    <property type="entry name" value="Trnsprt_adja_ssu-like"/>
</dbReference>
<organism evidence="2 3">
    <name type="scientific">Ornithinimicrobium kibberense</name>
    <dbReference type="NCBI Taxonomy" id="282060"/>
    <lineage>
        <taxon>Bacteria</taxon>
        <taxon>Bacillati</taxon>
        <taxon>Actinomycetota</taxon>
        <taxon>Actinomycetes</taxon>
        <taxon>Micrococcales</taxon>
        <taxon>Ornithinimicrobiaceae</taxon>
        <taxon>Ornithinimicrobium</taxon>
    </lineage>
</organism>
<evidence type="ECO:0000256" key="1">
    <source>
        <dbReference type="SAM" id="Phobius"/>
    </source>
</evidence>
<dbReference type="EMBL" id="JBHMAX010000012">
    <property type="protein sequence ID" value="MFB9731579.1"/>
    <property type="molecule type" value="Genomic_DNA"/>
</dbReference>
<evidence type="ECO:0000313" key="2">
    <source>
        <dbReference type="EMBL" id="MFB9731579.1"/>
    </source>
</evidence>
<proteinExistence type="predicted"/>
<keyword evidence="3" id="KW-1185">Reference proteome</keyword>
<dbReference type="Proteomes" id="UP001589613">
    <property type="component" value="Unassembled WGS sequence"/>
</dbReference>
<comment type="caution">
    <text evidence="2">The sequence shown here is derived from an EMBL/GenBank/DDBJ whole genome shotgun (WGS) entry which is preliminary data.</text>
</comment>